<evidence type="ECO:0000313" key="1">
    <source>
        <dbReference type="EMBL" id="WEK21173.1"/>
    </source>
</evidence>
<sequence length="91" mass="10819">MYPYEHYLHKRPSGTKAELYAFANNVIKSFFENFTLDESLDQLRQMSLHGFFRENDEFTNPERCNHIAFYESLHILILASSIFNDELKKPV</sequence>
<dbReference type="AlphaFoldDB" id="A0AAJ5W9D0"/>
<accession>A0AAJ5W9D0</accession>
<protein>
    <submittedName>
        <fullName evidence="1">Uncharacterized protein</fullName>
    </submittedName>
</protein>
<proteinExistence type="predicted"/>
<gene>
    <name evidence="1" type="ORF">P0Y49_08470</name>
</gene>
<name>A0AAJ5W9D0_9SPHI</name>
<dbReference type="Proteomes" id="UP001214530">
    <property type="component" value="Chromosome"/>
</dbReference>
<organism evidence="1 2">
    <name type="scientific">Candidatus Pedobacter colombiensis</name>
    <dbReference type="NCBI Taxonomy" id="3121371"/>
    <lineage>
        <taxon>Bacteria</taxon>
        <taxon>Pseudomonadati</taxon>
        <taxon>Bacteroidota</taxon>
        <taxon>Sphingobacteriia</taxon>
        <taxon>Sphingobacteriales</taxon>
        <taxon>Sphingobacteriaceae</taxon>
        <taxon>Pedobacter</taxon>
    </lineage>
</organism>
<evidence type="ECO:0000313" key="2">
    <source>
        <dbReference type="Proteomes" id="UP001214530"/>
    </source>
</evidence>
<dbReference type="EMBL" id="CP119313">
    <property type="protein sequence ID" value="WEK21173.1"/>
    <property type="molecule type" value="Genomic_DNA"/>
</dbReference>
<reference evidence="1" key="1">
    <citation type="submission" date="2023-03" db="EMBL/GenBank/DDBJ databases">
        <title>Andean soil-derived lignocellulolytic bacterial consortium as a source of novel taxa and putative plastic-active enzymes.</title>
        <authorList>
            <person name="Diaz-Garcia L."/>
            <person name="Chuvochina M."/>
            <person name="Feuerriegel G."/>
            <person name="Bunk B."/>
            <person name="Sproer C."/>
            <person name="Streit W.R."/>
            <person name="Rodriguez L.M."/>
            <person name="Overmann J."/>
            <person name="Jimenez D.J."/>
        </authorList>
    </citation>
    <scope>NUCLEOTIDE SEQUENCE</scope>
    <source>
        <strain evidence="1">MAG 3858</strain>
    </source>
</reference>